<keyword evidence="6" id="KW-0735">Signal-anchor</keyword>
<keyword evidence="4" id="KW-0808">Transferase</keyword>
<keyword evidence="5" id="KW-0812">Transmembrane</keyword>
<name>A0A9F5J5K7_PYTBI</name>
<dbReference type="OMA" id="NENEHYG"/>
<evidence type="ECO:0000313" key="11">
    <source>
        <dbReference type="Proteomes" id="UP000695026"/>
    </source>
</evidence>
<evidence type="ECO:0000256" key="7">
    <source>
        <dbReference type="ARBA" id="ARBA00022989"/>
    </source>
</evidence>
<keyword evidence="8 10" id="KW-0333">Golgi apparatus</keyword>
<dbReference type="PANTHER" id="PTHR11214">
    <property type="entry name" value="BETA-1,3-N-ACETYLGLUCOSAMINYLTRANSFERASE"/>
    <property type="match status" value="1"/>
</dbReference>
<dbReference type="OrthoDB" id="5957813at2759"/>
<dbReference type="Pfam" id="PF01762">
    <property type="entry name" value="Galactosyl_T"/>
    <property type="match status" value="1"/>
</dbReference>
<keyword evidence="9" id="KW-0472">Membrane</keyword>
<comment type="similarity">
    <text evidence="2 10">Belongs to the glycosyltransferase 31 family.</text>
</comment>
<feature type="non-terminal residue" evidence="12">
    <location>
        <position position="1"/>
    </location>
</feature>
<keyword evidence="3 10" id="KW-0328">Glycosyltransferase</keyword>
<gene>
    <name evidence="12" type="primary">LOC112543393</name>
</gene>
<evidence type="ECO:0000256" key="3">
    <source>
        <dbReference type="ARBA" id="ARBA00022676"/>
    </source>
</evidence>
<comment type="subcellular location">
    <subcellularLocation>
        <location evidence="1 10">Golgi apparatus membrane</location>
        <topology evidence="1 10">Single-pass type II membrane protein</topology>
    </subcellularLocation>
</comment>
<dbReference type="PANTHER" id="PTHR11214:SF387">
    <property type="entry name" value="HEXOSYLTRANSFERASE"/>
    <property type="match status" value="1"/>
</dbReference>
<dbReference type="EC" id="2.4.1.-" evidence="10"/>
<dbReference type="GO" id="GO:0016262">
    <property type="term" value="F:protein N-acetylglucosaminyltransferase activity"/>
    <property type="evidence" value="ECO:0007669"/>
    <property type="project" value="TreeGrafter"/>
</dbReference>
<protein>
    <recommendedName>
        <fullName evidence="10">Hexosyltransferase</fullName>
        <ecNumber evidence="10">2.4.1.-</ecNumber>
    </recommendedName>
</protein>
<sequence length="188" mass="21758">ILMWDFAESHHNLSLKERCFLRWVHQHCQRAAYVFKGDDDLFVNPKVLTEYLHRTPNASHFIHGNIRFHAAVIRRGKYAVSRDFYPKNHYPNFASGGGFIMSRPVLAALYQASLELPVFPLDDVYLGFLTLAARIPHRHDGAFRVWGIPKDVLSAYQESVTVHGLSMERIEEVWKELESLQQDPRTPS</sequence>
<dbReference type="GO" id="GO:0000139">
    <property type="term" value="C:Golgi membrane"/>
    <property type="evidence" value="ECO:0007669"/>
    <property type="project" value="UniProtKB-SubCell"/>
</dbReference>
<evidence type="ECO:0000256" key="1">
    <source>
        <dbReference type="ARBA" id="ARBA00004323"/>
    </source>
</evidence>
<evidence type="ECO:0000256" key="6">
    <source>
        <dbReference type="ARBA" id="ARBA00022968"/>
    </source>
</evidence>
<dbReference type="Gene3D" id="3.90.550.50">
    <property type="match status" value="1"/>
</dbReference>
<keyword evidence="11" id="KW-1185">Reference proteome</keyword>
<reference evidence="12" key="1">
    <citation type="submission" date="2025-08" db="UniProtKB">
        <authorList>
            <consortium name="RefSeq"/>
        </authorList>
    </citation>
    <scope>IDENTIFICATION</scope>
    <source>
        <tissue evidence="12">Liver</tissue>
    </source>
</reference>
<dbReference type="GO" id="GO:0006493">
    <property type="term" value="P:protein O-linked glycosylation"/>
    <property type="evidence" value="ECO:0007669"/>
    <property type="project" value="TreeGrafter"/>
</dbReference>
<accession>A0A9F5J5K7</accession>
<dbReference type="InterPro" id="IPR002659">
    <property type="entry name" value="Glyco_trans_31"/>
</dbReference>
<dbReference type="GO" id="GO:0030311">
    <property type="term" value="P:poly-N-acetyllactosamine biosynthetic process"/>
    <property type="evidence" value="ECO:0007669"/>
    <property type="project" value="TreeGrafter"/>
</dbReference>
<evidence type="ECO:0000256" key="5">
    <source>
        <dbReference type="ARBA" id="ARBA00022692"/>
    </source>
</evidence>
<evidence type="ECO:0000256" key="4">
    <source>
        <dbReference type="ARBA" id="ARBA00022679"/>
    </source>
</evidence>
<dbReference type="RefSeq" id="XP_025033407.1">
    <property type="nucleotide sequence ID" value="XM_025177639.1"/>
</dbReference>
<proteinExistence type="inferred from homology"/>
<evidence type="ECO:0000256" key="8">
    <source>
        <dbReference type="ARBA" id="ARBA00023034"/>
    </source>
</evidence>
<dbReference type="Proteomes" id="UP000695026">
    <property type="component" value="Unplaced"/>
</dbReference>
<dbReference type="GeneID" id="112543393"/>
<evidence type="ECO:0000313" key="12">
    <source>
        <dbReference type="RefSeq" id="XP_025033407.1"/>
    </source>
</evidence>
<evidence type="ECO:0000256" key="10">
    <source>
        <dbReference type="RuleBase" id="RU363063"/>
    </source>
</evidence>
<dbReference type="KEGG" id="pbi:112543393"/>
<evidence type="ECO:0000256" key="9">
    <source>
        <dbReference type="ARBA" id="ARBA00023136"/>
    </source>
</evidence>
<keyword evidence="7" id="KW-1133">Transmembrane helix</keyword>
<dbReference type="AlphaFoldDB" id="A0A9F5J5K7"/>
<organism evidence="11 12">
    <name type="scientific">Python bivittatus</name>
    <name type="common">Burmese python</name>
    <name type="synonym">Python molurus bivittatus</name>
    <dbReference type="NCBI Taxonomy" id="176946"/>
    <lineage>
        <taxon>Eukaryota</taxon>
        <taxon>Metazoa</taxon>
        <taxon>Chordata</taxon>
        <taxon>Craniata</taxon>
        <taxon>Vertebrata</taxon>
        <taxon>Euteleostomi</taxon>
        <taxon>Lepidosauria</taxon>
        <taxon>Squamata</taxon>
        <taxon>Bifurcata</taxon>
        <taxon>Unidentata</taxon>
        <taxon>Episquamata</taxon>
        <taxon>Toxicofera</taxon>
        <taxon>Serpentes</taxon>
        <taxon>Henophidia</taxon>
        <taxon>Pythonidae</taxon>
        <taxon>Python</taxon>
    </lineage>
</organism>
<evidence type="ECO:0000256" key="2">
    <source>
        <dbReference type="ARBA" id="ARBA00008661"/>
    </source>
</evidence>